<evidence type="ECO:0000313" key="1">
    <source>
        <dbReference type="EMBL" id="ACM04725.1"/>
    </source>
</evidence>
<dbReference type="Proteomes" id="UP000000447">
    <property type="component" value="Chromosome"/>
</dbReference>
<proteinExistence type="predicted"/>
<dbReference type="HOGENOM" id="CLU_3012841_0_0_0"/>
<sequence>MTVFEVEVGEPLFSCPTEMSGRNQWVSGARWRRLHEREAEHRRAITMTECDESIAP</sequence>
<dbReference type="AlphaFoldDB" id="B9L155"/>
<dbReference type="EMBL" id="CP001275">
    <property type="protein sequence ID" value="ACM04725.1"/>
    <property type="molecule type" value="Genomic_DNA"/>
</dbReference>
<accession>B9L155</accession>
<name>B9L155_THERP</name>
<organism evidence="1 2">
    <name type="scientific">Thermomicrobium roseum (strain ATCC 27502 / DSM 5159 / P-2)</name>
    <dbReference type="NCBI Taxonomy" id="309801"/>
    <lineage>
        <taxon>Bacteria</taxon>
        <taxon>Pseudomonadati</taxon>
        <taxon>Thermomicrobiota</taxon>
        <taxon>Thermomicrobia</taxon>
        <taxon>Thermomicrobiales</taxon>
        <taxon>Thermomicrobiaceae</taxon>
        <taxon>Thermomicrobium</taxon>
    </lineage>
</organism>
<gene>
    <name evidence="1" type="ordered locus">trd_1766</name>
</gene>
<keyword evidence="2" id="KW-1185">Reference proteome</keyword>
<dbReference type="STRING" id="309801.trd_1766"/>
<reference evidence="1 2" key="1">
    <citation type="journal article" date="2009" name="PLoS ONE">
        <title>Complete genome sequence of the aerobic CO-oxidizing thermophile Thermomicrobium roseum.</title>
        <authorList>
            <person name="Wu D."/>
            <person name="Raymond J."/>
            <person name="Wu M."/>
            <person name="Chatterji S."/>
            <person name="Ren Q."/>
            <person name="Graham J.E."/>
            <person name="Bryant D.A."/>
            <person name="Robb F."/>
            <person name="Colman A."/>
            <person name="Tallon L.J."/>
            <person name="Badger J.H."/>
            <person name="Madupu R."/>
            <person name="Ward N.L."/>
            <person name="Eisen J.A."/>
        </authorList>
    </citation>
    <scope>NUCLEOTIDE SEQUENCE [LARGE SCALE GENOMIC DNA]</scope>
    <source>
        <strain evidence="2">ATCC 27502 / DSM 5159 / P-2</strain>
    </source>
</reference>
<evidence type="ECO:0000313" key="2">
    <source>
        <dbReference type="Proteomes" id="UP000000447"/>
    </source>
</evidence>
<dbReference type="KEGG" id="tro:trd_1766"/>
<protein>
    <submittedName>
        <fullName evidence="1">Uncharacterized protein</fullName>
    </submittedName>
</protein>